<name>A0A7X0MJK5_9SPHI</name>
<dbReference type="AlphaFoldDB" id="A0A7X0MJK5"/>
<comment type="caution">
    <text evidence="1">The sequence shown here is derived from an EMBL/GenBank/DDBJ whole genome shotgun (WGS) entry which is preliminary data.</text>
</comment>
<proteinExistence type="predicted"/>
<protein>
    <submittedName>
        <fullName evidence="1">Uncharacterized protein</fullName>
    </submittedName>
</protein>
<accession>A0A7X0MJK5</accession>
<evidence type="ECO:0000313" key="1">
    <source>
        <dbReference type="EMBL" id="MBB6499563.1"/>
    </source>
</evidence>
<dbReference type="Proteomes" id="UP000521017">
    <property type="component" value="Unassembled WGS sequence"/>
</dbReference>
<reference evidence="1 2" key="1">
    <citation type="submission" date="2020-08" db="EMBL/GenBank/DDBJ databases">
        <title>Genomic Encyclopedia of Type Strains, Phase IV (KMG-V): Genome sequencing to study the core and pangenomes of soil and plant-associated prokaryotes.</title>
        <authorList>
            <person name="Whitman W."/>
        </authorList>
    </citation>
    <scope>NUCLEOTIDE SEQUENCE [LARGE SCALE GENOMIC DNA]</scope>
    <source>
        <strain evidence="1 2">M2T3</strain>
    </source>
</reference>
<sequence>MRIRHNILSYFSATLHELLTFYYQTTNKHLSMDKFLISKISNCKSADISRKKVIYLLVTIEQVI</sequence>
<gene>
    <name evidence="1" type="ORF">HDF25_001705</name>
</gene>
<organism evidence="1 2">
    <name type="scientific">Pedobacter cryoconitis</name>
    <dbReference type="NCBI Taxonomy" id="188932"/>
    <lineage>
        <taxon>Bacteria</taxon>
        <taxon>Pseudomonadati</taxon>
        <taxon>Bacteroidota</taxon>
        <taxon>Sphingobacteriia</taxon>
        <taxon>Sphingobacteriales</taxon>
        <taxon>Sphingobacteriaceae</taxon>
        <taxon>Pedobacter</taxon>
    </lineage>
</organism>
<evidence type="ECO:0000313" key="2">
    <source>
        <dbReference type="Proteomes" id="UP000521017"/>
    </source>
</evidence>
<dbReference type="EMBL" id="JACHCC010000004">
    <property type="protein sequence ID" value="MBB6499563.1"/>
    <property type="molecule type" value="Genomic_DNA"/>
</dbReference>